<gene>
    <name evidence="6" type="primary">COX23</name>
    <name evidence="6" type="ORF">IWQ62_005404</name>
</gene>
<dbReference type="InterPro" id="IPR051040">
    <property type="entry name" value="COX23"/>
</dbReference>
<keyword evidence="7" id="KW-1185">Reference proteome</keyword>
<dbReference type="OrthoDB" id="9971592at2759"/>
<comment type="subcellular location">
    <subcellularLocation>
        <location evidence="2">Mitochondrion intermembrane space</location>
    </subcellularLocation>
</comment>
<dbReference type="Proteomes" id="UP001150925">
    <property type="component" value="Unassembled WGS sequence"/>
</dbReference>
<proteinExistence type="predicted"/>
<evidence type="ECO:0000256" key="2">
    <source>
        <dbReference type="ARBA" id="ARBA00004569"/>
    </source>
</evidence>
<sequence length="120" mass="13392">MSSRPTHGQFAGKISTMYLNPCEIESQDSLACLERNPNNKKACQKYFDTYKECKREWIVGDSPGFGCDGWYDDGNGHDPVGLVPWKDRVGSPDYDCGCDAISDDRNLHHAGRSADGNRDE</sequence>
<comment type="caution">
    <text evidence="6">The sequence shown here is derived from an EMBL/GenBank/DDBJ whole genome shotgun (WGS) entry which is preliminary data.</text>
</comment>
<evidence type="ECO:0000313" key="7">
    <source>
        <dbReference type="Proteomes" id="UP001150925"/>
    </source>
</evidence>
<dbReference type="GO" id="GO:0005758">
    <property type="term" value="C:mitochondrial intermembrane space"/>
    <property type="evidence" value="ECO:0007669"/>
    <property type="project" value="UniProtKB-SubCell"/>
</dbReference>
<dbReference type="EMBL" id="JANBPY010002212">
    <property type="protein sequence ID" value="KAJ1956006.1"/>
    <property type="molecule type" value="Genomic_DNA"/>
</dbReference>
<comment type="function">
    <text evidence="1">Required for the assembly of cytochrome c oxidase.</text>
</comment>
<evidence type="ECO:0000256" key="4">
    <source>
        <dbReference type="ARBA" id="ARBA00023157"/>
    </source>
</evidence>
<accession>A0A9W8AMA2</accession>
<dbReference type="AlphaFoldDB" id="A0A9W8AMA2"/>
<name>A0A9W8AMA2_9FUNG</name>
<evidence type="ECO:0000256" key="5">
    <source>
        <dbReference type="SAM" id="MobiDB-lite"/>
    </source>
</evidence>
<reference evidence="6" key="1">
    <citation type="submission" date="2022-07" db="EMBL/GenBank/DDBJ databases">
        <title>Phylogenomic reconstructions and comparative analyses of Kickxellomycotina fungi.</title>
        <authorList>
            <person name="Reynolds N.K."/>
            <person name="Stajich J.E."/>
            <person name="Barry K."/>
            <person name="Grigoriev I.V."/>
            <person name="Crous P."/>
            <person name="Smith M.E."/>
        </authorList>
    </citation>
    <scope>NUCLEOTIDE SEQUENCE</scope>
    <source>
        <strain evidence="6">RSA 1196</strain>
    </source>
</reference>
<evidence type="ECO:0000256" key="3">
    <source>
        <dbReference type="ARBA" id="ARBA00023128"/>
    </source>
</evidence>
<feature type="non-terminal residue" evidence="6">
    <location>
        <position position="1"/>
    </location>
</feature>
<dbReference type="SUPFAM" id="SSF47072">
    <property type="entry name" value="Cysteine alpha-hairpin motif"/>
    <property type="match status" value="1"/>
</dbReference>
<dbReference type="InterPro" id="IPR009069">
    <property type="entry name" value="Cys_alpha_HP_mot_SF"/>
</dbReference>
<evidence type="ECO:0000256" key="1">
    <source>
        <dbReference type="ARBA" id="ARBA00003875"/>
    </source>
</evidence>
<dbReference type="GO" id="GO:0033108">
    <property type="term" value="P:mitochondrial respiratory chain complex assembly"/>
    <property type="evidence" value="ECO:0007669"/>
    <property type="project" value="TreeGrafter"/>
</dbReference>
<dbReference type="PROSITE" id="PS51808">
    <property type="entry name" value="CHCH"/>
    <property type="match status" value="1"/>
</dbReference>
<organism evidence="6 7">
    <name type="scientific">Dispira parvispora</name>
    <dbReference type="NCBI Taxonomy" id="1520584"/>
    <lineage>
        <taxon>Eukaryota</taxon>
        <taxon>Fungi</taxon>
        <taxon>Fungi incertae sedis</taxon>
        <taxon>Zoopagomycota</taxon>
        <taxon>Kickxellomycotina</taxon>
        <taxon>Dimargaritomycetes</taxon>
        <taxon>Dimargaritales</taxon>
        <taxon>Dimargaritaceae</taxon>
        <taxon>Dispira</taxon>
    </lineage>
</organism>
<keyword evidence="3" id="KW-0496">Mitochondrion</keyword>
<dbReference type="PANTHER" id="PTHR46811">
    <property type="entry name" value="COILED-COIL-HELIX-COILED-COIL-HELIX DOMAIN-CONTAINING PROTEIN 7"/>
    <property type="match status" value="1"/>
</dbReference>
<dbReference type="PANTHER" id="PTHR46811:SF1">
    <property type="entry name" value="COILED-COIL-HELIX-COILED-COIL-HELIX DOMAIN-CONTAINING PROTEIN 7"/>
    <property type="match status" value="1"/>
</dbReference>
<feature type="region of interest" description="Disordered" evidence="5">
    <location>
        <begin position="101"/>
        <end position="120"/>
    </location>
</feature>
<keyword evidence="4" id="KW-1015">Disulfide bond</keyword>
<evidence type="ECO:0000313" key="6">
    <source>
        <dbReference type="EMBL" id="KAJ1956006.1"/>
    </source>
</evidence>
<protein>
    <submittedName>
        <fullName evidence="6">Mitochondrial copper homeostasis protein</fullName>
    </submittedName>
</protein>